<sequence length="484" mass="52805">MLLSETIYLKAEAERVWIEANPGAVSVDANNIQSTPLVIRLWMGEGSTKVAVQAYLTLKVESVAGTNVTTLYTYKSPSKVSEFSYTIPADKYATANRISVYAYEDGARTKEIDARLVNVIADNPIPFPRPEAWAPGLTYKNGEILMLDGQVYMWMSRIPGNTAVNPKIDVSSASPSGKWKAYQHWPLLSTSILMAQFGLIGSAVFKDEYMYSQYGVDANGGHTEDYRNFGTPAFTPSLMIDLMRGILRCANANIKGTIDATAGKIGGFDIGAGRIGSIASATGEAGGLSIYDDFIRVGGPDCYVMSGDNVFPASLGGAFNAAMRVTNKIANTDAGYGFDVANYGIYADVRNGTKNYALFSPNAPVRATSVYGTTAQLLTISGNSYEIDLSKGNVYFIRCPDNTYNINLPNENSVRRMFGYSSLPSDFAFMFTVVAYPGTRWFVLNAIRNQDNNNENIEMHEGDTVMLLLTKVGGFRYQMISHKS</sequence>
<proteinExistence type="predicted"/>
<protein>
    <recommendedName>
        <fullName evidence="3">Glycosyl hydrolase family 43</fullName>
    </recommendedName>
</protein>
<evidence type="ECO:0000313" key="1">
    <source>
        <dbReference type="EMBL" id="AVM53320.1"/>
    </source>
</evidence>
<evidence type="ECO:0000313" key="2">
    <source>
        <dbReference type="Proteomes" id="UP000238304"/>
    </source>
</evidence>
<evidence type="ECO:0008006" key="3">
    <source>
        <dbReference type="Google" id="ProtNLM"/>
    </source>
</evidence>
<dbReference type="RefSeq" id="WP_106041869.1">
    <property type="nucleotide sequence ID" value="NZ_CP027231.1"/>
</dbReference>
<dbReference type="Proteomes" id="UP000238304">
    <property type="component" value="Chromosome"/>
</dbReference>
<organism evidence="1 2">
    <name type="scientific">Bacteroides zoogleoformans</name>
    <dbReference type="NCBI Taxonomy" id="28119"/>
    <lineage>
        <taxon>Bacteria</taxon>
        <taxon>Pseudomonadati</taxon>
        <taxon>Bacteroidota</taxon>
        <taxon>Bacteroidia</taxon>
        <taxon>Bacteroidales</taxon>
        <taxon>Bacteroidaceae</taxon>
        <taxon>Bacteroides</taxon>
    </lineage>
</organism>
<keyword evidence="2" id="KW-1185">Reference proteome</keyword>
<gene>
    <name evidence="1" type="ORF">C4H11_10605</name>
</gene>
<dbReference type="EMBL" id="CP027231">
    <property type="protein sequence ID" value="AVM53320.1"/>
    <property type="molecule type" value="Genomic_DNA"/>
</dbReference>
<reference evidence="1 2" key="1">
    <citation type="submission" date="2018-02" db="EMBL/GenBank/DDBJ databases">
        <authorList>
            <person name="Holder M.E."/>
            <person name="Ajami N.J."/>
            <person name="Petrosino J.F."/>
        </authorList>
    </citation>
    <scope>NUCLEOTIDE SEQUENCE [LARGE SCALE GENOMIC DNA]</scope>
    <source>
        <strain evidence="1 2">ATCC 33285</strain>
    </source>
</reference>
<accession>A0ABM6T9R3</accession>
<name>A0ABM6T9R3_9BACE</name>